<protein>
    <submittedName>
        <fullName evidence="3">Uncharacterized protein</fullName>
    </submittedName>
</protein>
<feature type="compositionally biased region" description="Polar residues" evidence="2">
    <location>
        <begin position="136"/>
        <end position="148"/>
    </location>
</feature>
<reference evidence="3" key="1">
    <citation type="submission" date="2020-06" db="EMBL/GenBank/DDBJ databases">
        <title>WGS assembly of Ceratodon purpureus strain R40.</title>
        <authorList>
            <person name="Carey S.B."/>
            <person name="Jenkins J."/>
            <person name="Shu S."/>
            <person name="Lovell J.T."/>
            <person name="Sreedasyam A."/>
            <person name="Maumus F."/>
            <person name="Tiley G.P."/>
            <person name="Fernandez-Pozo N."/>
            <person name="Barry K."/>
            <person name="Chen C."/>
            <person name="Wang M."/>
            <person name="Lipzen A."/>
            <person name="Daum C."/>
            <person name="Saski C.A."/>
            <person name="Payton A.C."/>
            <person name="Mcbreen J.C."/>
            <person name="Conrad R.E."/>
            <person name="Kollar L.M."/>
            <person name="Olsson S."/>
            <person name="Huttunen S."/>
            <person name="Landis J.B."/>
            <person name="Wickett N.J."/>
            <person name="Johnson M.G."/>
            <person name="Rensing S.A."/>
            <person name="Grimwood J."/>
            <person name="Schmutz J."/>
            <person name="Mcdaniel S.F."/>
        </authorList>
    </citation>
    <scope>NUCLEOTIDE SEQUENCE</scope>
    <source>
        <strain evidence="3">R40</strain>
    </source>
</reference>
<dbReference type="Proteomes" id="UP000822688">
    <property type="component" value="Chromosome 3"/>
</dbReference>
<evidence type="ECO:0000256" key="2">
    <source>
        <dbReference type="SAM" id="MobiDB-lite"/>
    </source>
</evidence>
<name>A0A8T0IFI2_CERPU</name>
<dbReference type="EMBL" id="CM026423">
    <property type="protein sequence ID" value="KAG0582480.1"/>
    <property type="molecule type" value="Genomic_DNA"/>
</dbReference>
<accession>A0A8T0IFI2</accession>
<gene>
    <name evidence="3" type="ORF">KC19_3G063500</name>
</gene>
<evidence type="ECO:0000313" key="3">
    <source>
        <dbReference type="EMBL" id="KAG0582480.1"/>
    </source>
</evidence>
<sequence>MIFKLGFVTRVREIVRVLRGLPPDDAVRQRTLAINEQLARLRATRIAQEKQREQAALRQVQFVIEEMEQLKESLSAAEEAAVEFVNQIGDHAQAQLEDEWEKKTETLMAEVMVQQIPTTGEPTGYKADVPVASSFPRESSQEPSVVSKTRTIVVEARVTPPKG</sequence>
<dbReference type="AlphaFoldDB" id="A0A8T0IFI2"/>
<keyword evidence="1" id="KW-0175">Coiled coil</keyword>
<comment type="caution">
    <text evidence="3">The sequence shown here is derived from an EMBL/GenBank/DDBJ whole genome shotgun (WGS) entry which is preliminary data.</text>
</comment>
<evidence type="ECO:0000256" key="1">
    <source>
        <dbReference type="SAM" id="Coils"/>
    </source>
</evidence>
<organism evidence="3 4">
    <name type="scientific">Ceratodon purpureus</name>
    <name type="common">Fire moss</name>
    <name type="synonym">Dicranum purpureum</name>
    <dbReference type="NCBI Taxonomy" id="3225"/>
    <lineage>
        <taxon>Eukaryota</taxon>
        <taxon>Viridiplantae</taxon>
        <taxon>Streptophyta</taxon>
        <taxon>Embryophyta</taxon>
        <taxon>Bryophyta</taxon>
        <taxon>Bryophytina</taxon>
        <taxon>Bryopsida</taxon>
        <taxon>Dicranidae</taxon>
        <taxon>Pseudoditrichales</taxon>
        <taxon>Ditrichaceae</taxon>
        <taxon>Ceratodon</taxon>
    </lineage>
</organism>
<evidence type="ECO:0000313" key="4">
    <source>
        <dbReference type="Proteomes" id="UP000822688"/>
    </source>
</evidence>
<keyword evidence="4" id="KW-1185">Reference proteome</keyword>
<feature type="region of interest" description="Disordered" evidence="2">
    <location>
        <begin position="118"/>
        <end position="148"/>
    </location>
</feature>
<feature type="coiled-coil region" evidence="1">
    <location>
        <begin position="53"/>
        <end position="87"/>
    </location>
</feature>
<proteinExistence type="predicted"/>